<gene>
    <name evidence="14" type="ORF">AYI69_g5007</name>
</gene>
<dbReference type="PROSITE" id="PS51134">
    <property type="entry name" value="ZF_TFIIB"/>
    <property type="match status" value="1"/>
</dbReference>
<keyword evidence="8" id="KW-0804">Transcription</keyword>
<dbReference type="Gene3D" id="1.20.5.650">
    <property type="entry name" value="Single helix bin"/>
    <property type="match status" value="1"/>
</dbReference>
<evidence type="ECO:0000313" key="15">
    <source>
        <dbReference type="Proteomes" id="UP000187429"/>
    </source>
</evidence>
<evidence type="ECO:0000256" key="12">
    <source>
        <dbReference type="SAM" id="MobiDB-lite"/>
    </source>
</evidence>
<dbReference type="InterPro" id="IPR011665">
    <property type="entry name" value="BRF1_TBP-bd_dom"/>
</dbReference>
<evidence type="ECO:0000256" key="9">
    <source>
        <dbReference type="ARBA" id="ARBA00023242"/>
    </source>
</evidence>
<evidence type="ECO:0000256" key="6">
    <source>
        <dbReference type="ARBA" id="ARBA00023015"/>
    </source>
</evidence>
<sequence length="697" mass="78636">MRCNGCGGNSIEHDTASGTSFCMQCGLVVEENTIVSDITFAENSAGATVVVGNLVNAGSTRTVGKGIGKHGYNSSSRDNTLYDAKRKILAIATALRLSLNYVESAQRYYHLSLNSGFTRGRKKNSVAACCLYIVCRMEKSSQMLIDFSDILQINVFKLGVTFVRLVRNLNLIIPLIDPSLYIYRFASMLDLGDKTQAVALDALRLVQRMDRDWIQTGRRPAGICGACLLIASRMHNFRRTEQDIIPVVKVSVITLKKRLDEFKKTPASRLSMADFRKVWLEKMADPPSYTNNRLKNKRLAKLKEPNHLDFCGDKSDLDFDNNTVVEYFIKSMKIRKTPNIESNNNIIEAMYKDSITYTDDESIDPINKKHKFKTQEPLDKDVVAQILNNERKKYSHLDPSNTSIIQNFDMDISKWENFDDSEIENCLLTSEEVEEKTKIWTNNNKEYLELQELKKLFNEKTGNNDDTEKPKPKKKKSARVGHKQGETALESTKNMLASKKLSKKINYDVLDSLFELDVSPPNKKPKKEEKNNEALVNKVLDKVSMNLDVVTPSLLAKDTNITTESPKDSLSLSQSSEIEALSQSSEIEALTQVSVSASTLEMHKASDVKAMPNNKKIAESDNTLSQMFDDPKTQVNEPELVKTNFSNDALGDFDDEDFDDEEEEEIGKDEDEFANSARFALGYDDGGDYGNDYEEYD</sequence>
<proteinExistence type="inferred from homology"/>
<feature type="compositionally biased region" description="Acidic residues" evidence="12">
    <location>
        <begin position="685"/>
        <end position="697"/>
    </location>
</feature>
<dbReference type="CDD" id="cd20554">
    <property type="entry name" value="CYCLIN_TFIIIB90_rpt2"/>
    <property type="match status" value="1"/>
</dbReference>
<keyword evidence="7" id="KW-0010">Activator</keyword>
<dbReference type="GO" id="GO:0070897">
    <property type="term" value="P:transcription preinitiation complex assembly"/>
    <property type="evidence" value="ECO:0007669"/>
    <property type="project" value="InterPro"/>
</dbReference>
<dbReference type="GO" id="GO:0097550">
    <property type="term" value="C:transcription preinitiation complex"/>
    <property type="evidence" value="ECO:0007669"/>
    <property type="project" value="TreeGrafter"/>
</dbReference>
<dbReference type="SUPFAM" id="SSF47954">
    <property type="entry name" value="Cyclin-like"/>
    <property type="match status" value="2"/>
</dbReference>
<dbReference type="GO" id="GO:0000126">
    <property type="term" value="C:transcription factor TFIIIB complex"/>
    <property type="evidence" value="ECO:0007669"/>
    <property type="project" value="UniProtKB-ARBA"/>
</dbReference>
<keyword evidence="9" id="KW-0539">Nucleus</keyword>
<dbReference type="GO" id="GO:0006384">
    <property type="term" value="P:transcription initiation at RNA polymerase III promoter"/>
    <property type="evidence" value="ECO:0007669"/>
    <property type="project" value="UniProtKB-ARBA"/>
</dbReference>
<dbReference type="PANTHER" id="PTHR11618">
    <property type="entry name" value="TRANSCRIPTION INITIATION FACTOR IIB-RELATED"/>
    <property type="match status" value="1"/>
</dbReference>
<keyword evidence="3" id="KW-0479">Metal-binding</keyword>
<protein>
    <recommendedName>
        <fullName evidence="10">B-related factor 1</fullName>
    </recommendedName>
</protein>
<dbReference type="Gene3D" id="2.20.25.10">
    <property type="match status" value="1"/>
</dbReference>
<evidence type="ECO:0000256" key="3">
    <source>
        <dbReference type="ARBA" id="ARBA00022723"/>
    </source>
</evidence>
<dbReference type="Pfam" id="PF08271">
    <property type="entry name" value="Zn_Ribbon_TF"/>
    <property type="match status" value="1"/>
</dbReference>
<dbReference type="InterPro" id="IPR000812">
    <property type="entry name" value="TFIIB"/>
</dbReference>
<comment type="subcellular location">
    <subcellularLocation>
        <location evidence="1">Nucleus</location>
    </subcellularLocation>
</comment>
<dbReference type="AlphaFoldDB" id="A0A1R1Y950"/>
<dbReference type="CDD" id="cd20553">
    <property type="entry name" value="CYCLIN_TFIIIB90_rpt1"/>
    <property type="match status" value="1"/>
</dbReference>
<comment type="caution">
    <text evidence="14">The sequence shown here is derived from an EMBL/GenBank/DDBJ whole genome shotgun (WGS) entry which is preliminary data.</text>
</comment>
<dbReference type="SMART" id="SM00385">
    <property type="entry name" value="CYCLIN"/>
    <property type="match status" value="2"/>
</dbReference>
<dbReference type="EMBL" id="LSSM01002034">
    <property type="protein sequence ID" value="OMJ23380.1"/>
    <property type="molecule type" value="Genomic_DNA"/>
</dbReference>
<dbReference type="FunFam" id="1.10.472.10:FF:000002">
    <property type="entry name" value="Transcription factor IIIB 90 kDa subunit"/>
    <property type="match status" value="1"/>
</dbReference>
<dbReference type="Pfam" id="PF00382">
    <property type="entry name" value="TFIIB"/>
    <property type="match status" value="2"/>
</dbReference>
<feature type="domain" description="TFIIB-type" evidence="13">
    <location>
        <begin position="1"/>
        <end position="30"/>
    </location>
</feature>
<name>A0A1R1Y950_9FUNG</name>
<keyword evidence="15" id="KW-1185">Reference proteome</keyword>
<dbReference type="GO" id="GO:0000995">
    <property type="term" value="F:RNA polymerase III general transcription initiation factor activity"/>
    <property type="evidence" value="ECO:0007669"/>
    <property type="project" value="TreeGrafter"/>
</dbReference>
<dbReference type="GO" id="GO:0017025">
    <property type="term" value="F:TBP-class protein binding"/>
    <property type="evidence" value="ECO:0007669"/>
    <property type="project" value="InterPro"/>
</dbReference>
<evidence type="ECO:0000256" key="1">
    <source>
        <dbReference type="ARBA" id="ARBA00004123"/>
    </source>
</evidence>
<dbReference type="GO" id="GO:0008270">
    <property type="term" value="F:zinc ion binding"/>
    <property type="evidence" value="ECO:0007669"/>
    <property type="project" value="UniProtKB-KW"/>
</dbReference>
<dbReference type="InterPro" id="IPR013763">
    <property type="entry name" value="Cyclin-like_dom"/>
</dbReference>
<reference evidence="15" key="1">
    <citation type="submission" date="2017-01" db="EMBL/GenBank/DDBJ databases">
        <authorList>
            <person name="Wang Y."/>
            <person name="White M."/>
            <person name="Kvist S."/>
            <person name="Moncalvo J.-M."/>
        </authorList>
    </citation>
    <scope>NUCLEOTIDE SEQUENCE [LARGE SCALE GENOMIC DNA]</scope>
    <source>
        <strain evidence="15">ID-206-W2</strain>
    </source>
</reference>
<feature type="compositionally biased region" description="Basic and acidic residues" evidence="12">
    <location>
        <begin position="458"/>
        <end position="470"/>
    </location>
</feature>
<keyword evidence="5" id="KW-0862">Zinc</keyword>
<evidence type="ECO:0000256" key="11">
    <source>
        <dbReference type="PROSITE-ProRule" id="PRU00469"/>
    </source>
</evidence>
<feature type="region of interest" description="Disordered" evidence="12">
    <location>
        <begin position="458"/>
        <end position="488"/>
    </location>
</feature>
<dbReference type="Proteomes" id="UP000187429">
    <property type="component" value="Unassembled WGS sequence"/>
</dbReference>
<keyword evidence="4 11" id="KW-0863">Zinc-finger</keyword>
<feature type="compositionally biased region" description="Basic residues" evidence="12">
    <location>
        <begin position="471"/>
        <end position="482"/>
    </location>
</feature>
<organism evidence="14 15">
    <name type="scientific">Smittium culicis</name>
    <dbReference type="NCBI Taxonomy" id="133412"/>
    <lineage>
        <taxon>Eukaryota</taxon>
        <taxon>Fungi</taxon>
        <taxon>Fungi incertae sedis</taxon>
        <taxon>Zoopagomycota</taxon>
        <taxon>Kickxellomycotina</taxon>
        <taxon>Harpellomycetes</taxon>
        <taxon>Harpellales</taxon>
        <taxon>Legeriomycetaceae</taxon>
        <taxon>Smittium</taxon>
    </lineage>
</organism>
<accession>A0A1R1Y950</accession>
<evidence type="ECO:0000256" key="8">
    <source>
        <dbReference type="ARBA" id="ARBA00023163"/>
    </source>
</evidence>
<evidence type="ECO:0000256" key="10">
    <source>
        <dbReference type="ARBA" id="ARBA00031009"/>
    </source>
</evidence>
<dbReference type="PRINTS" id="PR00685">
    <property type="entry name" value="TIFACTORIIB"/>
</dbReference>
<dbReference type="GO" id="GO:0001006">
    <property type="term" value="F:RNA polymerase III type 3 promoter sequence-specific DNA binding"/>
    <property type="evidence" value="ECO:0007669"/>
    <property type="project" value="TreeGrafter"/>
</dbReference>
<dbReference type="InterPro" id="IPR013137">
    <property type="entry name" value="Znf_TFIIB"/>
</dbReference>
<dbReference type="SUPFAM" id="SSF57783">
    <property type="entry name" value="Zinc beta-ribbon"/>
    <property type="match status" value="1"/>
</dbReference>
<dbReference type="PANTHER" id="PTHR11618:SF4">
    <property type="entry name" value="TRANSCRIPTION FACTOR IIIB 90 KDA SUBUNIT"/>
    <property type="match status" value="1"/>
</dbReference>
<dbReference type="GO" id="GO:0005634">
    <property type="term" value="C:nucleus"/>
    <property type="evidence" value="ECO:0007669"/>
    <property type="project" value="UniProtKB-SubCell"/>
</dbReference>
<feature type="region of interest" description="Disordered" evidence="12">
    <location>
        <begin position="605"/>
        <end position="697"/>
    </location>
</feature>
<comment type="similarity">
    <text evidence="2">Belongs to the TFIIB family.</text>
</comment>
<evidence type="ECO:0000256" key="5">
    <source>
        <dbReference type="ARBA" id="ARBA00022833"/>
    </source>
</evidence>
<evidence type="ECO:0000256" key="4">
    <source>
        <dbReference type="ARBA" id="ARBA00022771"/>
    </source>
</evidence>
<dbReference type="Pfam" id="PF07741">
    <property type="entry name" value="BRF1"/>
    <property type="match status" value="1"/>
</dbReference>
<dbReference type="OrthoDB" id="511529at2759"/>
<keyword evidence="6" id="KW-0805">Transcription regulation</keyword>
<dbReference type="InterPro" id="IPR036915">
    <property type="entry name" value="Cyclin-like_sf"/>
</dbReference>
<dbReference type="FunFam" id="1.10.472.10:FF:000007">
    <property type="entry name" value="Transcription factor IIIB 90 kDa subunit"/>
    <property type="match status" value="1"/>
</dbReference>
<evidence type="ECO:0000256" key="7">
    <source>
        <dbReference type="ARBA" id="ARBA00023159"/>
    </source>
</evidence>
<evidence type="ECO:0000259" key="13">
    <source>
        <dbReference type="PROSITE" id="PS51134"/>
    </source>
</evidence>
<evidence type="ECO:0000313" key="14">
    <source>
        <dbReference type="EMBL" id="OMJ23380.1"/>
    </source>
</evidence>
<dbReference type="InterPro" id="IPR013150">
    <property type="entry name" value="TFIIB_cyclin"/>
</dbReference>
<feature type="compositionally biased region" description="Acidic residues" evidence="12">
    <location>
        <begin position="651"/>
        <end position="673"/>
    </location>
</feature>
<dbReference type="Gene3D" id="1.10.472.10">
    <property type="entry name" value="Cyclin-like"/>
    <property type="match status" value="2"/>
</dbReference>
<evidence type="ECO:0000256" key="2">
    <source>
        <dbReference type="ARBA" id="ARBA00010857"/>
    </source>
</evidence>